<dbReference type="EMBL" id="OZ020114">
    <property type="protein sequence ID" value="CAK9266939.1"/>
    <property type="molecule type" value="Genomic_DNA"/>
</dbReference>
<comment type="subcellular location">
    <subcellularLocation>
        <location evidence="5">Endomembrane system</location>
        <topology evidence="5">Single-pass membrane protein</topology>
    </subcellularLocation>
    <subcellularLocation>
        <location evidence="1">Membrane</location>
        <topology evidence="1">Single-pass type II membrane protein</topology>
    </subcellularLocation>
</comment>
<name>A0ABP0WKG8_9BRYO</name>
<gene>
    <name evidence="6" type="ORF">CSSPJE1EN1_LOCUS12417</name>
</gene>
<accession>A0ABP0WKG8</accession>
<evidence type="ECO:0000313" key="6">
    <source>
        <dbReference type="EMBL" id="CAK9266939.1"/>
    </source>
</evidence>
<dbReference type="InterPro" id="IPR053223">
    <property type="entry name" value="Prob_Methyltransferase"/>
</dbReference>
<dbReference type="Proteomes" id="UP001497444">
    <property type="component" value="Chromosome 19"/>
</dbReference>
<dbReference type="PANTHER" id="PTHR44067:SF7">
    <property type="entry name" value="METHYLTRANSFERASE TYPE 11 DOMAIN-CONTAINING PROTEIN"/>
    <property type="match status" value="1"/>
</dbReference>
<evidence type="ECO:0000256" key="4">
    <source>
        <dbReference type="ARBA" id="ARBA00022968"/>
    </source>
</evidence>
<evidence type="ECO:0008006" key="8">
    <source>
        <dbReference type="Google" id="ProtNLM"/>
    </source>
</evidence>
<evidence type="ECO:0000256" key="2">
    <source>
        <dbReference type="ARBA" id="ARBA00008361"/>
    </source>
</evidence>
<dbReference type="Pfam" id="PF03141">
    <property type="entry name" value="Methyltransf_29"/>
    <property type="match status" value="1"/>
</dbReference>
<dbReference type="InterPro" id="IPR004159">
    <property type="entry name" value="Put_SAM_MeTrfase"/>
</dbReference>
<keyword evidence="4" id="KW-0735">Signal-anchor</keyword>
<comment type="similarity">
    <text evidence="2">Belongs to the methyltransferase superfamily.</text>
</comment>
<sequence length="424" mass="47632">KLVVLVIIVVVNVLALIAFQGVSSWVHQIRSDLNSSTEEHELMGALRSDLRNAKSKLKHTMKQYQRLSVELSRVTASLHNCSTQGGAAAALIAKQEASRGELQEFVADRKFPLGWNPSLGTDSMMSSVGHGCLQAINGDELERFMSYEVGGLCPDDDNLAQRLLLKGCEPLPRRRCFARGFNNFSDPVPFPQSMWTMPPDGSINWSAYSCKSLECLNRRAQQKVFADCLDCFDLQGREKHRWVRVSPSSIDFTIEEVLLLATKNNGSVRIGLDIGGGTGTFAARMSEYNVTIITSTLNLGGPFNNFIAHRGLMPLFVSIAQRLPFWDNTLDMVHSMHVLSNWIPTETLSFIIYDIDRVLRPGGLFWLDHFFCIRPQLEEVYIPMIQHLGYTKLKWEIGNKLDRGALLQEVYLSALLQKPTQARI</sequence>
<evidence type="ECO:0000313" key="7">
    <source>
        <dbReference type="Proteomes" id="UP001497444"/>
    </source>
</evidence>
<keyword evidence="7" id="KW-1185">Reference proteome</keyword>
<protein>
    <recommendedName>
        <fullName evidence="8">Methyltransferase type 11 domain-containing protein</fullName>
    </recommendedName>
</protein>
<feature type="non-terminal residue" evidence="6">
    <location>
        <position position="1"/>
    </location>
</feature>
<keyword evidence="3" id="KW-0808">Transferase</keyword>
<evidence type="ECO:0000256" key="5">
    <source>
        <dbReference type="ARBA" id="ARBA00037847"/>
    </source>
</evidence>
<dbReference type="InterPro" id="IPR029063">
    <property type="entry name" value="SAM-dependent_MTases_sf"/>
</dbReference>
<dbReference type="Gene3D" id="3.40.50.150">
    <property type="entry name" value="Vaccinia Virus protein VP39"/>
    <property type="match status" value="1"/>
</dbReference>
<evidence type="ECO:0000256" key="3">
    <source>
        <dbReference type="ARBA" id="ARBA00022603"/>
    </source>
</evidence>
<reference evidence="6" key="1">
    <citation type="submission" date="2024-02" db="EMBL/GenBank/DDBJ databases">
        <authorList>
            <consortium name="ELIXIR-Norway"/>
            <consortium name="Elixir Norway"/>
        </authorList>
    </citation>
    <scope>NUCLEOTIDE SEQUENCE</scope>
</reference>
<keyword evidence="3" id="KW-0489">Methyltransferase</keyword>
<dbReference type="PANTHER" id="PTHR44067">
    <property type="entry name" value="S-ADENOSYL-L-METHIONINE-DEPENDENT METHYLTRANSFERASE SUPERFAMILY PROTEIN-RELATED"/>
    <property type="match status" value="1"/>
</dbReference>
<evidence type="ECO:0000256" key="1">
    <source>
        <dbReference type="ARBA" id="ARBA00004606"/>
    </source>
</evidence>
<organism evidence="6 7">
    <name type="scientific">Sphagnum jensenii</name>
    <dbReference type="NCBI Taxonomy" id="128206"/>
    <lineage>
        <taxon>Eukaryota</taxon>
        <taxon>Viridiplantae</taxon>
        <taxon>Streptophyta</taxon>
        <taxon>Embryophyta</taxon>
        <taxon>Bryophyta</taxon>
        <taxon>Sphagnophytina</taxon>
        <taxon>Sphagnopsida</taxon>
        <taxon>Sphagnales</taxon>
        <taxon>Sphagnaceae</taxon>
        <taxon>Sphagnum</taxon>
    </lineage>
</organism>
<proteinExistence type="inferred from homology"/>
<keyword evidence="4" id="KW-0812">Transmembrane</keyword>
<dbReference type="SUPFAM" id="SSF53335">
    <property type="entry name" value="S-adenosyl-L-methionine-dependent methyltransferases"/>
    <property type="match status" value="1"/>
</dbReference>